<dbReference type="EMBL" id="JACTVJ010000016">
    <property type="protein sequence ID" value="MBC9716843.1"/>
    <property type="molecule type" value="Genomic_DNA"/>
</dbReference>
<gene>
    <name evidence="1" type="ORF">H9Y04_30345</name>
</gene>
<dbReference type="RefSeq" id="WP_187817288.1">
    <property type="nucleotide sequence ID" value="NZ_JACTVJ010000016.1"/>
</dbReference>
<reference evidence="1 2" key="1">
    <citation type="submission" date="2020-08" db="EMBL/GenBank/DDBJ databases">
        <title>Genemic of Streptomyces polyaspartic.</title>
        <authorList>
            <person name="Liu W."/>
        </authorList>
    </citation>
    <scope>NUCLEOTIDE SEQUENCE [LARGE SCALE GENOMIC DNA]</scope>
    <source>
        <strain evidence="1 2">TRM66268-LWL</strain>
    </source>
</reference>
<sequence length="151" mass="16745">MLTITTATSASAHYVYQHDEVWANTDSSKCLYTRAEVSHGDSGGYAQSRGLASDDWGLPPSCIWSWDRPPGNLATKWTYYKKTSSGWSVCRSIGWKYNTSTTNVLRASKNFGVAPPCGGGYYATKAWSKVWYSGKWNGAYSVWSGSHYIEP</sequence>
<name>A0ABR7SRA0_9ACTN</name>
<organism evidence="1 2">
    <name type="scientific">Streptomyces polyasparticus</name>
    <dbReference type="NCBI Taxonomy" id="2767826"/>
    <lineage>
        <taxon>Bacteria</taxon>
        <taxon>Bacillati</taxon>
        <taxon>Actinomycetota</taxon>
        <taxon>Actinomycetes</taxon>
        <taxon>Kitasatosporales</taxon>
        <taxon>Streptomycetaceae</taxon>
        <taxon>Streptomyces</taxon>
    </lineage>
</organism>
<protein>
    <recommendedName>
        <fullName evidence="3">Secreted protein</fullName>
    </recommendedName>
</protein>
<evidence type="ECO:0000313" key="1">
    <source>
        <dbReference type="EMBL" id="MBC9716843.1"/>
    </source>
</evidence>
<comment type="caution">
    <text evidence="1">The sequence shown here is derived from an EMBL/GenBank/DDBJ whole genome shotgun (WGS) entry which is preliminary data.</text>
</comment>
<proteinExistence type="predicted"/>
<evidence type="ECO:0008006" key="3">
    <source>
        <dbReference type="Google" id="ProtNLM"/>
    </source>
</evidence>
<keyword evidence="2" id="KW-1185">Reference proteome</keyword>
<dbReference type="Proteomes" id="UP000642284">
    <property type="component" value="Unassembled WGS sequence"/>
</dbReference>
<evidence type="ECO:0000313" key="2">
    <source>
        <dbReference type="Proteomes" id="UP000642284"/>
    </source>
</evidence>
<accession>A0ABR7SRA0</accession>